<dbReference type="EMBL" id="CAJOBR010030430">
    <property type="protein sequence ID" value="CAF4990963.1"/>
    <property type="molecule type" value="Genomic_DNA"/>
</dbReference>
<dbReference type="AlphaFoldDB" id="A0A822A123"/>
<feature type="non-terminal residue" evidence="2">
    <location>
        <position position="79"/>
    </location>
</feature>
<evidence type="ECO:0000313" key="3">
    <source>
        <dbReference type="Proteomes" id="UP000663848"/>
    </source>
</evidence>
<feature type="non-terminal residue" evidence="2">
    <location>
        <position position="1"/>
    </location>
</feature>
<sequence length="79" mass="8303">DVDDPSKMNLETTDENENKYDKESLANQTAREPGQPGVGPSSTTEPTATNNATKHGATAPIVAPPAQADSKDPKKAKAR</sequence>
<protein>
    <submittedName>
        <fullName evidence="2">Uncharacterized protein</fullName>
    </submittedName>
</protein>
<name>A0A822A123_9BILA</name>
<comment type="caution">
    <text evidence="2">The sequence shown here is derived from an EMBL/GenBank/DDBJ whole genome shotgun (WGS) entry which is preliminary data.</text>
</comment>
<evidence type="ECO:0000256" key="1">
    <source>
        <dbReference type="SAM" id="MobiDB-lite"/>
    </source>
</evidence>
<feature type="compositionally biased region" description="Polar residues" evidence="1">
    <location>
        <begin position="40"/>
        <end position="53"/>
    </location>
</feature>
<reference evidence="2" key="1">
    <citation type="submission" date="2021-02" db="EMBL/GenBank/DDBJ databases">
        <authorList>
            <person name="Nowell W R."/>
        </authorList>
    </citation>
    <scope>NUCLEOTIDE SEQUENCE</scope>
</reference>
<gene>
    <name evidence="2" type="ORF">QYT958_LOCUS37095</name>
</gene>
<feature type="region of interest" description="Disordered" evidence="1">
    <location>
        <begin position="1"/>
        <end position="79"/>
    </location>
</feature>
<proteinExistence type="predicted"/>
<evidence type="ECO:0000313" key="2">
    <source>
        <dbReference type="EMBL" id="CAF4990963.1"/>
    </source>
</evidence>
<organism evidence="2 3">
    <name type="scientific">Rotaria socialis</name>
    <dbReference type="NCBI Taxonomy" id="392032"/>
    <lineage>
        <taxon>Eukaryota</taxon>
        <taxon>Metazoa</taxon>
        <taxon>Spiralia</taxon>
        <taxon>Gnathifera</taxon>
        <taxon>Rotifera</taxon>
        <taxon>Eurotatoria</taxon>
        <taxon>Bdelloidea</taxon>
        <taxon>Philodinida</taxon>
        <taxon>Philodinidae</taxon>
        <taxon>Rotaria</taxon>
    </lineage>
</organism>
<dbReference type="Proteomes" id="UP000663848">
    <property type="component" value="Unassembled WGS sequence"/>
</dbReference>
<feature type="compositionally biased region" description="Basic and acidic residues" evidence="1">
    <location>
        <begin position="69"/>
        <end position="79"/>
    </location>
</feature>
<accession>A0A822A123</accession>